<organism evidence="2 5">
    <name type="scientific">Methylopila capsulata</name>
    <dbReference type="NCBI Taxonomy" id="61654"/>
    <lineage>
        <taxon>Bacteria</taxon>
        <taxon>Pseudomonadati</taxon>
        <taxon>Pseudomonadota</taxon>
        <taxon>Alphaproteobacteria</taxon>
        <taxon>Hyphomicrobiales</taxon>
        <taxon>Methylopilaceae</taxon>
        <taxon>Methylopila</taxon>
    </lineage>
</organism>
<keyword evidence="4" id="KW-1185">Reference proteome</keyword>
<reference evidence="2" key="3">
    <citation type="submission" date="2023-01" db="EMBL/GenBank/DDBJ databases">
        <authorList>
            <person name="Sun Q."/>
            <person name="Evtushenko L."/>
        </authorList>
    </citation>
    <scope>NUCLEOTIDE SEQUENCE</scope>
    <source>
        <strain evidence="2">VKM B-1606</strain>
    </source>
</reference>
<evidence type="ECO:0000313" key="2">
    <source>
        <dbReference type="EMBL" id="GLK56586.1"/>
    </source>
</evidence>
<evidence type="ECO:0000256" key="1">
    <source>
        <dbReference type="ARBA" id="ARBA00038414"/>
    </source>
</evidence>
<reference evidence="2" key="1">
    <citation type="journal article" date="2014" name="Int. J. Syst. Evol. Microbiol.">
        <title>Complete genome sequence of Corynebacterium casei LMG S-19264T (=DSM 44701T), isolated from a smear-ripened cheese.</title>
        <authorList>
            <consortium name="US DOE Joint Genome Institute (JGI-PGF)"/>
            <person name="Walter F."/>
            <person name="Albersmeier A."/>
            <person name="Kalinowski J."/>
            <person name="Ruckert C."/>
        </authorList>
    </citation>
    <scope>NUCLEOTIDE SEQUENCE</scope>
    <source>
        <strain evidence="2">VKM B-1606</strain>
    </source>
</reference>
<protein>
    <submittedName>
        <fullName evidence="2">Asp/Glu/hydantoin racemase</fullName>
    </submittedName>
</protein>
<dbReference type="Proteomes" id="UP000758856">
    <property type="component" value="Unassembled WGS sequence"/>
</dbReference>
<dbReference type="GO" id="GO:0047661">
    <property type="term" value="F:amino-acid racemase activity"/>
    <property type="evidence" value="ECO:0007669"/>
    <property type="project" value="InterPro"/>
</dbReference>
<dbReference type="InterPro" id="IPR015942">
    <property type="entry name" value="Asp/Glu/hydantoin_racemase"/>
</dbReference>
<dbReference type="AlphaFoldDB" id="A0A9W6IWV9"/>
<dbReference type="EMBL" id="JAFBCY010000003">
    <property type="protein sequence ID" value="MBM7852377.1"/>
    <property type="molecule type" value="Genomic_DNA"/>
</dbReference>
<sequence>MRILLINPNTSVAMTERMVASASRSLAPDVELVALTAPHGMPYIASRAESVIAGAATLEMIATHQGGVDAVVIGAFGDPGLIAARELFDLPVTAMAEAAMLTACMLAQRFSIVTFSPTLTAWYEDAVALSGLQGRCAGIRVPDVPFASINDVQSELESQLVELCLRSIETDKADAVILAGAPLTGFAAKVAARVPVPLIDPLDAAIGQATLLARLQTIPARAGRFARPPAKPGTGLTRALGAWIEHRPM</sequence>
<dbReference type="Gene3D" id="3.40.50.12500">
    <property type="match status" value="1"/>
</dbReference>
<gene>
    <name evidence="2" type="ORF">GCM10008170_26050</name>
    <name evidence="3" type="ORF">JOD31_002619</name>
</gene>
<dbReference type="PANTHER" id="PTHR28047">
    <property type="entry name" value="PROTEIN DCG1"/>
    <property type="match status" value="1"/>
</dbReference>
<dbReference type="InterPro" id="IPR052186">
    <property type="entry name" value="Hydantoin_racemase-like"/>
</dbReference>
<comment type="similarity">
    <text evidence="1">Belongs to the HyuE racemase family.</text>
</comment>
<dbReference type="RefSeq" id="WP_204950772.1">
    <property type="nucleotide sequence ID" value="NZ_BSFF01000003.1"/>
</dbReference>
<dbReference type="PANTHER" id="PTHR28047:SF5">
    <property type="entry name" value="PROTEIN DCG1"/>
    <property type="match status" value="1"/>
</dbReference>
<dbReference type="InterPro" id="IPR053714">
    <property type="entry name" value="Iso_Racemase_Enz_sf"/>
</dbReference>
<dbReference type="EMBL" id="BSFF01000003">
    <property type="protein sequence ID" value="GLK56586.1"/>
    <property type="molecule type" value="Genomic_DNA"/>
</dbReference>
<proteinExistence type="inferred from homology"/>
<evidence type="ECO:0000313" key="4">
    <source>
        <dbReference type="Proteomes" id="UP000758856"/>
    </source>
</evidence>
<evidence type="ECO:0000313" key="3">
    <source>
        <dbReference type="EMBL" id="MBM7852377.1"/>
    </source>
</evidence>
<evidence type="ECO:0000313" key="5">
    <source>
        <dbReference type="Proteomes" id="UP001143400"/>
    </source>
</evidence>
<dbReference type="Proteomes" id="UP001143400">
    <property type="component" value="Unassembled WGS sequence"/>
</dbReference>
<comment type="caution">
    <text evidence="2">The sequence shown here is derived from an EMBL/GenBank/DDBJ whole genome shotgun (WGS) entry which is preliminary data.</text>
</comment>
<accession>A0A9W6IWV9</accession>
<dbReference type="Pfam" id="PF01177">
    <property type="entry name" value="Asp_Glu_race"/>
    <property type="match status" value="1"/>
</dbReference>
<reference evidence="3 4" key="2">
    <citation type="submission" date="2021-01" db="EMBL/GenBank/DDBJ databases">
        <title>Genomic Encyclopedia of Type Strains, Phase IV (KMG-IV): sequencing the most valuable type-strain genomes for metagenomic binning, comparative biology and taxonomic classification.</title>
        <authorList>
            <person name="Goeker M."/>
        </authorList>
    </citation>
    <scope>NUCLEOTIDE SEQUENCE [LARGE SCALE GENOMIC DNA]</scope>
    <source>
        <strain evidence="3 4">DSM 6130</strain>
    </source>
</reference>
<name>A0A9W6IWV9_9HYPH</name>